<gene>
    <name evidence="2" type="ORF">PIB30_096585</name>
</gene>
<evidence type="ECO:0000313" key="2">
    <source>
        <dbReference type="EMBL" id="MED6116063.1"/>
    </source>
</evidence>
<name>A0ABU6QW19_9FABA</name>
<dbReference type="EMBL" id="JASCZI010002302">
    <property type="protein sequence ID" value="MED6116063.1"/>
    <property type="molecule type" value="Genomic_DNA"/>
</dbReference>
<reference evidence="2 3" key="1">
    <citation type="journal article" date="2023" name="Plants (Basel)">
        <title>Bridging the Gap: Combining Genomics and Transcriptomics Approaches to Understand Stylosanthes scabra, an Orphan Legume from the Brazilian Caatinga.</title>
        <authorList>
            <person name="Ferreira-Neto J.R.C."/>
            <person name="da Silva M.D."/>
            <person name="Binneck E."/>
            <person name="de Melo N.F."/>
            <person name="da Silva R.H."/>
            <person name="de Melo A.L.T.M."/>
            <person name="Pandolfi V."/>
            <person name="Bustamante F.O."/>
            <person name="Brasileiro-Vidal A.C."/>
            <person name="Benko-Iseppon A.M."/>
        </authorList>
    </citation>
    <scope>NUCLEOTIDE SEQUENCE [LARGE SCALE GENOMIC DNA]</scope>
    <source>
        <tissue evidence="2">Leaves</tissue>
    </source>
</reference>
<dbReference type="Proteomes" id="UP001341840">
    <property type="component" value="Unassembled WGS sequence"/>
</dbReference>
<feature type="region of interest" description="Disordered" evidence="1">
    <location>
        <begin position="31"/>
        <end position="76"/>
    </location>
</feature>
<comment type="caution">
    <text evidence="2">The sequence shown here is derived from an EMBL/GenBank/DDBJ whole genome shotgun (WGS) entry which is preliminary data.</text>
</comment>
<keyword evidence="3" id="KW-1185">Reference proteome</keyword>
<accession>A0ABU6QW19</accession>
<proteinExistence type="predicted"/>
<sequence length="87" mass="9783">MPVVPRTMDIDTDEDYLQYLEALRHLPEYSPAHSSQIFAQNPSEDAQSSPSDAHSQPSFDLSDIWPPPNGLNSRLSIRKPLFGRAEC</sequence>
<protein>
    <submittedName>
        <fullName evidence="2">Uncharacterized protein</fullName>
    </submittedName>
</protein>
<feature type="compositionally biased region" description="Polar residues" evidence="1">
    <location>
        <begin position="32"/>
        <end position="59"/>
    </location>
</feature>
<organism evidence="2 3">
    <name type="scientific">Stylosanthes scabra</name>
    <dbReference type="NCBI Taxonomy" id="79078"/>
    <lineage>
        <taxon>Eukaryota</taxon>
        <taxon>Viridiplantae</taxon>
        <taxon>Streptophyta</taxon>
        <taxon>Embryophyta</taxon>
        <taxon>Tracheophyta</taxon>
        <taxon>Spermatophyta</taxon>
        <taxon>Magnoliopsida</taxon>
        <taxon>eudicotyledons</taxon>
        <taxon>Gunneridae</taxon>
        <taxon>Pentapetalae</taxon>
        <taxon>rosids</taxon>
        <taxon>fabids</taxon>
        <taxon>Fabales</taxon>
        <taxon>Fabaceae</taxon>
        <taxon>Papilionoideae</taxon>
        <taxon>50 kb inversion clade</taxon>
        <taxon>dalbergioids sensu lato</taxon>
        <taxon>Dalbergieae</taxon>
        <taxon>Pterocarpus clade</taxon>
        <taxon>Stylosanthes</taxon>
    </lineage>
</organism>
<evidence type="ECO:0000313" key="3">
    <source>
        <dbReference type="Proteomes" id="UP001341840"/>
    </source>
</evidence>
<evidence type="ECO:0000256" key="1">
    <source>
        <dbReference type="SAM" id="MobiDB-lite"/>
    </source>
</evidence>